<feature type="domain" description="Dynein regulatory complex protein 1 C-terminal" evidence="6">
    <location>
        <begin position="588"/>
        <end position="647"/>
    </location>
</feature>
<sequence>MLGTTAEERIAIRRKRVEARLKKEKEATEVEGESPSAAAAGGSKRPSQTLSVGKQQVYDSFTLLEKVKKDTWDELTAVRQKGDEEENARRILEETARMERSEALEQECLLGARKIAAVELRWEDLLSEDMKHPSQLKEELSQQQNACQAILDGKDRRIREFLTELKNYDEDYVKTLGRQEEAVKLILQRMRSQYETLKKHYADELDAIEQAHIRERAEMRSRNKSEIDSLFDRRRRMEESEFMEARQKREKEFQERLDELRTQDSDDYTKSKISLEKSIQELEQHLERMVATYQLNKEKLDYNLQVLTERNKEHSTILSSYKNRLNRLRETWTNLVARYQKLDTKYKQQNIELTEEYKRLTKQFEDLQEKFHHFELADEKKFREVWEMNEQEARALIAKVLQADRIVHEQQLGLDWSPPREEALMSEVEVYSESGTATGKSTTKVSDESGGTKSRYAPTKVKKVLDLLLGETQFLLDQKVKDKLLDLPPDQQSVVQVDAVLKYLGVEGQEDVDLLVSLFFQGQDEDDETLYVDADDVLRLLKDFLHEKENLKIADVAPGGGKKRRKGAQVGTESESDKKARRRREERKFWERLSHALPEMNTRVWKAHDGFLLKYYQLLCSRSKAIDSAVFLQKQNEELKQLMDQYLQSRVNEELQVPPTHVIKVVAQSPAAPRLPPPPTTQTSVSVSPAPDAQAQKQQQPGDKGEAPSVRPGEETGMVDGVREDESGTMESTMGSPEREAGGKE</sequence>
<proteinExistence type="inferred from homology"/>
<feature type="domain" description="Dynein regulatory complex protein 1/2 N-terminal" evidence="5">
    <location>
        <begin position="80"/>
        <end position="183"/>
    </location>
</feature>
<organism evidence="7 8">
    <name type="scientific">Vitrella brassicaformis (strain CCMP3155)</name>
    <dbReference type="NCBI Taxonomy" id="1169540"/>
    <lineage>
        <taxon>Eukaryota</taxon>
        <taxon>Sar</taxon>
        <taxon>Alveolata</taxon>
        <taxon>Colpodellida</taxon>
        <taxon>Vitrellaceae</taxon>
        <taxon>Vitrella</taxon>
    </lineage>
</organism>
<dbReference type="VEuPathDB" id="CryptoDB:Vbra_13634"/>
<evidence type="ECO:0000256" key="1">
    <source>
        <dbReference type="ARBA" id="ARBA00009688"/>
    </source>
</evidence>
<evidence type="ECO:0000313" key="7">
    <source>
        <dbReference type="EMBL" id="CEM02485.1"/>
    </source>
</evidence>
<evidence type="ECO:0000256" key="4">
    <source>
        <dbReference type="SAM" id="MobiDB-lite"/>
    </source>
</evidence>
<feature type="compositionally biased region" description="Low complexity" evidence="4">
    <location>
        <begin position="33"/>
        <end position="43"/>
    </location>
</feature>
<dbReference type="Pfam" id="PF14772">
    <property type="entry name" value="NYD-SP28"/>
    <property type="match status" value="1"/>
</dbReference>
<dbReference type="EMBL" id="CDMY01000327">
    <property type="protein sequence ID" value="CEM02485.1"/>
    <property type="molecule type" value="Genomic_DNA"/>
</dbReference>
<dbReference type="GO" id="GO:0003352">
    <property type="term" value="P:regulation of cilium movement"/>
    <property type="evidence" value="ECO:0007669"/>
    <property type="project" value="TreeGrafter"/>
</dbReference>
<gene>
    <name evidence="7" type="ORF">Vbra_13634</name>
</gene>
<evidence type="ECO:0000313" key="8">
    <source>
        <dbReference type="Proteomes" id="UP000041254"/>
    </source>
</evidence>
<evidence type="ECO:0008006" key="9">
    <source>
        <dbReference type="Google" id="ProtNLM"/>
    </source>
</evidence>
<evidence type="ECO:0000256" key="2">
    <source>
        <dbReference type="ARBA" id="ARBA00023054"/>
    </source>
</evidence>
<feature type="region of interest" description="Disordered" evidence="4">
    <location>
        <begin position="556"/>
        <end position="583"/>
    </location>
</feature>
<feature type="region of interest" description="Disordered" evidence="4">
    <location>
        <begin position="431"/>
        <end position="453"/>
    </location>
</feature>
<dbReference type="GO" id="GO:0060285">
    <property type="term" value="P:cilium-dependent cell motility"/>
    <property type="evidence" value="ECO:0007669"/>
    <property type="project" value="TreeGrafter"/>
</dbReference>
<feature type="region of interest" description="Disordered" evidence="4">
    <location>
        <begin position="21"/>
        <end position="52"/>
    </location>
</feature>
<keyword evidence="2 3" id="KW-0175">Coiled coil</keyword>
<feature type="compositionally biased region" description="Low complexity" evidence="4">
    <location>
        <begin position="681"/>
        <end position="702"/>
    </location>
</feature>
<evidence type="ECO:0000256" key="3">
    <source>
        <dbReference type="SAM" id="Coils"/>
    </source>
</evidence>
<feature type="coiled-coil region" evidence="3">
    <location>
        <begin position="629"/>
        <end position="656"/>
    </location>
</feature>
<dbReference type="AlphaFoldDB" id="A0A0G4EVY7"/>
<protein>
    <recommendedName>
        <fullName evidence="9">Dynein regulatory complex protein 1/2 N-terminal domain-containing protein</fullName>
    </recommendedName>
</protein>
<name>A0A0G4EVY7_VITBC</name>
<dbReference type="FunCoup" id="A0A0G4EVY7">
    <property type="interactions" value="3"/>
</dbReference>
<dbReference type="GO" id="GO:0005858">
    <property type="term" value="C:axonemal dynein complex"/>
    <property type="evidence" value="ECO:0007669"/>
    <property type="project" value="InterPro"/>
</dbReference>
<dbReference type="OMA" id="LDFMMAR"/>
<reference evidence="7 8" key="1">
    <citation type="submission" date="2014-11" db="EMBL/GenBank/DDBJ databases">
        <authorList>
            <person name="Zhu J."/>
            <person name="Qi W."/>
            <person name="Song R."/>
        </authorList>
    </citation>
    <scope>NUCLEOTIDE SEQUENCE [LARGE SCALE GENOMIC DNA]</scope>
</reference>
<evidence type="ECO:0000259" key="5">
    <source>
        <dbReference type="Pfam" id="PF14772"/>
    </source>
</evidence>
<comment type="similarity">
    <text evidence="1">Belongs to the DRC1 family.</text>
</comment>
<dbReference type="Pfam" id="PF14775">
    <property type="entry name" value="NYD-SP28_assoc"/>
    <property type="match status" value="1"/>
</dbReference>
<dbReference type="PANTHER" id="PTHR21625">
    <property type="entry name" value="NYD-SP28 PROTEIN"/>
    <property type="match status" value="1"/>
</dbReference>
<evidence type="ECO:0000259" key="6">
    <source>
        <dbReference type="Pfam" id="PF14775"/>
    </source>
</evidence>
<dbReference type="Proteomes" id="UP000041254">
    <property type="component" value="Unassembled WGS sequence"/>
</dbReference>
<feature type="region of interest" description="Disordered" evidence="4">
    <location>
        <begin position="669"/>
        <end position="745"/>
    </location>
</feature>
<dbReference type="STRING" id="1169540.A0A0G4EVY7"/>
<feature type="coiled-coil region" evidence="3">
    <location>
        <begin position="243"/>
        <end position="377"/>
    </location>
</feature>
<dbReference type="InterPro" id="IPR029440">
    <property type="entry name" value="DRC1_C"/>
</dbReference>
<dbReference type="GO" id="GO:0070286">
    <property type="term" value="P:axonemal dynein complex assembly"/>
    <property type="evidence" value="ECO:0007669"/>
    <property type="project" value="InterPro"/>
</dbReference>
<dbReference type="PhylomeDB" id="A0A0G4EVY7"/>
<dbReference type="PANTHER" id="PTHR21625:SF1">
    <property type="entry name" value="DYNEIN REGULATORY COMPLEX PROTEIN 1"/>
    <property type="match status" value="1"/>
</dbReference>
<dbReference type="OrthoDB" id="1677536at2759"/>
<feature type="compositionally biased region" description="Polar residues" evidence="4">
    <location>
        <begin position="433"/>
        <end position="452"/>
    </location>
</feature>
<accession>A0A0G4EVY7</accession>
<dbReference type="InParanoid" id="A0A0G4EVY7"/>
<dbReference type="InterPro" id="IPR039505">
    <property type="entry name" value="DRC1/2_N"/>
</dbReference>
<dbReference type="InterPro" id="IPR039750">
    <property type="entry name" value="DRC1/DRC2"/>
</dbReference>
<keyword evidence="8" id="KW-1185">Reference proteome</keyword>